<dbReference type="PRINTS" id="PR00463">
    <property type="entry name" value="EP450I"/>
</dbReference>
<comment type="similarity">
    <text evidence="2 7">Belongs to the cytochrome P450 family.</text>
</comment>
<proteinExistence type="inferred from homology"/>
<evidence type="ECO:0000313" key="9">
    <source>
        <dbReference type="EMBL" id="KAH6603406.1"/>
    </source>
</evidence>
<evidence type="ECO:0000256" key="5">
    <source>
        <dbReference type="ARBA" id="ARBA00023004"/>
    </source>
</evidence>
<dbReference type="EMBL" id="JAIWOZ010000007">
    <property type="protein sequence ID" value="KAH6603406.1"/>
    <property type="molecule type" value="Genomic_DNA"/>
</dbReference>
<dbReference type="OrthoDB" id="1470350at2759"/>
<dbReference type="GO" id="GO:0004497">
    <property type="term" value="F:monooxygenase activity"/>
    <property type="evidence" value="ECO:0007669"/>
    <property type="project" value="UniProtKB-KW"/>
</dbReference>
<reference evidence="9" key="1">
    <citation type="submission" date="2021-08" db="EMBL/GenBank/DDBJ databases">
        <title>Chromosome-Level Trichoderma cornu-damae using Hi-C Data.</title>
        <authorList>
            <person name="Kim C.S."/>
        </authorList>
    </citation>
    <scope>NUCLEOTIDE SEQUENCE</scope>
    <source>
        <strain evidence="9">KA19-0412C</strain>
    </source>
</reference>
<keyword evidence="5 6" id="KW-0408">Iron</keyword>
<evidence type="ECO:0000256" key="1">
    <source>
        <dbReference type="ARBA" id="ARBA00001971"/>
    </source>
</evidence>
<accession>A0A9P8QF70</accession>
<evidence type="ECO:0000256" key="3">
    <source>
        <dbReference type="ARBA" id="ARBA00022617"/>
    </source>
</evidence>
<dbReference type="InterPro" id="IPR036396">
    <property type="entry name" value="Cyt_P450_sf"/>
</dbReference>
<dbReference type="InterPro" id="IPR050121">
    <property type="entry name" value="Cytochrome_P450_monoxygenase"/>
</dbReference>
<keyword evidence="4 6" id="KW-0479">Metal-binding</keyword>
<evidence type="ECO:0000313" key="10">
    <source>
        <dbReference type="Proteomes" id="UP000827724"/>
    </source>
</evidence>
<evidence type="ECO:0000256" key="2">
    <source>
        <dbReference type="ARBA" id="ARBA00010617"/>
    </source>
</evidence>
<dbReference type="InterPro" id="IPR017972">
    <property type="entry name" value="Cyt_P450_CS"/>
</dbReference>
<feature type="region of interest" description="Disordered" evidence="8">
    <location>
        <begin position="449"/>
        <end position="471"/>
    </location>
</feature>
<protein>
    <submittedName>
        <fullName evidence="9">Cytochrome P450 2J3</fullName>
    </submittedName>
</protein>
<comment type="caution">
    <text evidence="9">The sequence shown here is derived from an EMBL/GenBank/DDBJ whole genome shotgun (WGS) entry which is preliminary data.</text>
</comment>
<keyword evidence="7" id="KW-0560">Oxidoreductase</keyword>
<dbReference type="Gene3D" id="1.10.630.10">
    <property type="entry name" value="Cytochrome P450"/>
    <property type="match status" value="1"/>
</dbReference>
<keyword evidence="10" id="KW-1185">Reference proteome</keyword>
<dbReference type="PANTHER" id="PTHR24305:SF166">
    <property type="entry name" value="CYTOCHROME P450 12A4, MITOCHONDRIAL-RELATED"/>
    <property type="match status" value="1"/>
</dbReference>
<evidence type="ECO:0000256" key="4">
    <source>
        <dbReference type="ARBA" id="ARBA00022723"/>
    </source>
</evidence>
<dbReference type="InterPro" id="IPR002401">
    <property type="entry name" value="Cyt_P450_E_grp-I"/>
</dbReference>
<dbReference type="PRINTS" id="PR00385">
    <property type="entry name" value="P450"/>
</dbReference>
<comment type="cofactor">
    <cofactor evidence="1 6">
        <name>heme</name>
        <dbReference type="ChEBI" id="CHEBI:30413"/>
    </cofactor>
</comment>
<sequence length="584" mass="65919">MSNLIWLSCAGVLLTGVLVKLLRWIKNRAVAQSAGFPVCFSPVHIADMWWMAVYPMVAPIVDRLPRSWTQPWLPMSQVWNIWKAGYGPFEEVDSDTFMLATPNGNVLWSCDPAVIKALFTQPDKSQMPTEMMAFFDLWGPTLSTTEGAAWRESRRIISSGFNPSTNQSVWEETRRQCGMILQRWADDGGVVKVMKDWTAPLALHVISAVFFDKKIDWSRESEKPENLPPNHKLRYETALFTVLDKLAILAVTPKWVLNHVPLKPFQKAGLAFEEFTRYILELCDHATQSIHDAEGKKRKNMLETIVAASIPEANQRGLAQSQENIMGNMFFTLMAGHETVGSSLSFILMLLAIHPEHQQRMQEELDEVLGDCPIEDADMQLHFNRLLDGFTGAVIKETLRAYNPAQFSLRRTVAPLPVVDSKGQHHVIPANTTCVSSFAAAFRNPNTWPRNPNVGPARRAQMHDSPALDWDPTRWLKEPGRPDLERETSDGDALIYVPFGQGGRVCLGKSFAQIEMVAAIMTLLKNHKLELVVEESLVSEYGGNRQRAWEVTRDKRLIMLVDNIEPNIAIQVLKEVPIKCTPRT</sequence>
<dbReference type="GO" id="GO:0016705">
    <property type="term" value="F:oxidoreductase activity, acting on paired donors, with incorporation or reduction of molecular oxygen"/>
    <property type="evidence" value="ECO:0007669"/>
    <property type="project" value="InterPro"/>
</dbReference>
<dbReference type="Pfam" id="PF00067">
    <property type="entry name" value="p450"/>
    <property type="match status" value="1"/>
</dbReference>
<evidence type="ECO:0000256" key="8">
    <source>
        <dbReference type="SAM" id="MobiDB-lite"/>
    </source>
</evidence>
<evidence type="ECO:0000256" key="7">
    <source>
        <dbReference type="RuleBase" id="RU000461"/>
    </source>
</evidence>
<dbReference type="AlphaFoldDB" id="A0A9P8QF70"/>
<keyword evidence="7" id="KW-0503">Monooxygenase</keyword>
<organism evidence="9 10">
    <name type="scientific">Trichoderma cornu-damae</name>
    <dbReference type="NCBI Taxonomy" id="654480"/>
    <lineage>
        <taxon>Eukaryota</taxon>
        <taxon>Fungi</taxon>
        <taxon>Dikarya</taxon>
        <taxon>Ascomycota</taxon>
        <taxon>Pezizomycotina</taxon>
        <taxon>Sordariomycetes</taxon>
        <taxon>Hypocreomycetidae</taxon>
        <taxon>Hypocreales</taxon>
        <taxon>Hypocreaceae</taxon>
        <taxon>Trichoderma</taxon>
    </lineage>
</organism>
<dbReference type="InterPro" id="IPR001128">
    <property type="entry name" value="Cyt_P450"/>
</dbReference>
<dbReference type="SUPFAM" id="SSF48264">
    <property type="entry name" value="Cytochrome P450"/>
    <property type="match status" value="1"/>
</dbReference>
<gene>
    <name evidence="9" type="ORF">Trco_008181</name>
</gene>
<feature type="binding site" description="axial binding residue" evidence="6">
    <location>
        <position position="506"/>
    </location>
    <ligand>
        <name>heme</name>
        <dbReference type="ChEBI" id="CHEBI:30413"/>
    </ligand>
    <ligandPart>
        <name>Fe</name>
        <dbReference type="ChEBI" id="CHEBI:18248"/>
    </ligandPart>
</feature>
<name>A0A9P8QF70_9HYPO</name>
<dbReference type="GO" id="GO:0020037">
    <property type="term" value="F:heme binding"/>
    <property type="evidence" value="ECO:0007669"/>
    <property type="project" value="InterPro"/>
</dbReference>
<evidence type="ECO:0000256" key="6">
    <source>
        <dbReference type="PIRSR" id="PIRSR602401-1"/>
    </source>
</evidence>
<dbReference type="GO" id="GO:0005506">
    <property type="term" value="F:iron ion binding"/>
    <property type="evidence" value="ECO:0007669"/>
    <property type="project" value="InterPro"/>
</dbReference>
<dbReference type="PROSITE" id="PS00086">
    <property type="entry name" value="CYTOCHROME_P450"/>
    <property type="match status" value="1"/>
</dbReference>
<dbReference type="Proteomes" id="UP000827724">
    <property type="component" value="Unassembled WGS sequence"/>
</dbReference>
<dbReference type="PANTHER" id="PTHR24305">
    <property type="entry name" value="CYTOCHROME P450"/>
    <property type="match status" value="1"/>
</dbReference>
<keyword evidence="3 6" id="KW-0349">Heme</keyword>